<name>A0A381T715_9ZZZZ</name>
<sequence length="384" mass="43742">MFFAISYVFGQTHFTVPQNVWRVSIFSSTASGDWIGENGAKEVGQDSILFSDHSDALFGLNSTTFQGTLTELRKENVSTLTSKIEYGFTDKTTVSLEVPYIRNLLVERDWNWKPDFLDEADSSQQTINGLQDYYFSPRRQTSGFGDISLGVKILLMGTPAWSAKGLFSMYGGVMVQFPSSRPLSRYHSVNGSHSSQLEEVLLGPGATLWKYSLSGEFYKKSWDRLFNISWAAQIINSSKATLNTPIFFLGISQTNPDSIAEHVGLTYLYKRGTEFRGMISATLDLWPERISLMGNQIWLFKRQDQFISSNPEWDKRMTSHPGYDTEMIQVSQSFVLFLNNLDPLKKIGPIPFIVEIGTNLPIFTRNNYSDFHTWIGFTCYFQMW</sequence>
<dbReference type="AlphaFoldDB" id="A0A381T715"/>
<accession>A0A381T715</accession>
<organism evidence="1">
    <name type="scientific">marine metagenome</name>
    <dbReference type="NCBI Taxonomy" id="408172"/>
    <lineage>
        <taxon>unclassified sequences</taxon>
        <taxon>metagenomes</taxon>
        <taxon>ecological metagenomes</taxon>
    </lineage>
</organism>
<gene>
    <name evidence="1" type="ORF">METZ01_LOCUS64819</name>
</gene>
<dbReference type="EMBL" id="UINC01004122">
    <property type="protein sequence ID" value="SVA11965.1"/>
    <property type="molecule type" value="Genomic_DNA"/>
</dbReference>
<evidence type="ECO:0000313" key="1">
    <source>
        <dbReference type="EMBL" id="SVA11965.1"/>
    </source>
</evidence>
<proteinExistence type="predicted"/>
<protein>
    <submittedName>
        <fullName evidence="1">Uncharacterized protein</fullName>
    </submittedName>
</protein>
<reference evidence="1" key="1">
    <citation type="submission" date="2018-05" db="EMBL/GenBank/DDBJ databases">
        <authorList>
            <person name="Lanie J.A."/>
            <person name="Ng W.-L."/>
            <person name="Kazmierczak K.M."/>
            <person name="Andrzejewski T.M."/>
            <person name="Davidsen T.M."/>
            <person name="Wayne K.J."/>
            <person name="Tettelin H."/>
            <person name="Glass J.I."/>
            <person name="Rusch D."/>
            <person name="Podicherti R."/>
            <person name="Tsui H.-C.T."/>
            <person name="Winkler M.E."/>
        </authorList>
    </citation>
    <scope>NUCLEOTIDE SEQUENCE</scope>
</reference>